<reference evidence="2" key="2">
    <citation type="submission" date="2015-03" db="UniProtKB">
        <authorList>
            <consortium name="EnsemblPlants"/>
        </authorList>
    </citation>
    <scope>IDENTIFICATION</scope>
</reference>
<protein>
    <submittedName>
        <fullName evidence="2">Uncharacterized protein</fullName>
    </submittedName>
</protein>
<feature type="compositionally biased region" description="Basic and acidic residues" evidence="1">
    <location>
        <begin position="19"/>
        <end position="28"/>
    </location>
</feature>
<accession>A0A0D3HGR2</accession>
<dbReference type="PaxDb" id="65489-OBART10G18940.1"/>
<reference evidence="2" key="1">
    <citation type="journal article" date="2009" name="Rice">
        <title>De Novo Next Generation Sequencing of Plant Genomes.</title>
        <authorList>
            <person name="Rounsley S."/>
            <person name="Marri P.R."/>
            <person name="Yu Y."/>
            <person name="He R."/>
            <person name="Sisneros N."/>
            <person name="Goicoechea J.L."/>
            <person name="Lee S.J."/>
            <person name="Angelova A."/>
            <person name="Kudrna D."/>
            <person name="Luo M."/>
            <person name="Affourtit J."/>
            <person name="Desany B."/>
            <person name="Knight J."/>
            <person name="Niazi F."/>
            <person name="Egholm M."/>
            <person name="Wing R.A."/>
        </authorList>
    </citation>
    <scope>NUCLEOTIDE SEQUENCE [LARGE SCALE GENOMIC DNA]</scope>
    <source>
        <strain evidence="2">cv. IRGC 105608</strain>
    </source>
</reference>
<keyword evidence="3" id="KW-1185">Reference proteome</keyword>
<evidence type="ECO:0000313" key="3">
    <source>
        <dbReference type="Proteomes" id="UP000026960"/>
    </source>
</evidence>
<organism evidence="2">
    <name type="scientific">Oryza barthii</name>
    <dbReference type="NCBI Taxonomy" id="65489"/>
    <lineage>
        <taxon>Eukaryota</taxon>
        <taxon>Viridiplantae</taxon>
        <taxon>Streptophyta</taxon>
        <taxon>Embryophyta</taxon>
        <taxon>Tracheophyta</taxon>
        <taxon>Spermatophyta</taxon>
        <taxon>Magnoliopsida</taxon>
        <taxon>Liliopsida</taxon>
        <taxon>Poales</taxon>
        <taxon>Poaceae</taxon>
        <taxon>BOP clade</taxon>
        <taxon>Oryzoideae</taxon>
        <taxon>Oryzeae</taxon>
        <taxon>Oryzinae</taxon>
        <taxon>Oryza</taxon>
    </lineage>
</organism>
<name>A0A0D3HGR2_9ORYZ</name>
<evidence type="ECO:0000313" key="2">
    <source>
        <dbReference type="EnsemblPlants" id="OBART10G18940.1"/>
    </source>
</evidence>
<feature type="region of interest" description="Disordered" evidence="1">
    <location>
        <begin position="1"/>
        <end position="28"/>
    </location>
</feature>
<dbReference type="Proteomes" id="UP000026960">
    <property type="component" value="Chromosome 10"/>
</dbReference>
<evidence type="ECO:0000256" key="1">
    <source>
        <dbReference type="SAM" id="MobiDB-lite"/>
    </source>
</evidence>
<sequence>MPPPPPSPLCCGRAAGGRAAEDGDDHAAAGRATVERGGRWGHARWPAGPLVVAGDSGNPIWDVTLIWGFGV</sequence>
<dbReference type="AlphaFoldDB" id="A0A0D3HGR2"/>
<dbReference type="HOGENOM" id="CLU_2743983_0_0_1"/>
<proteinExistence type="predicted"/>
<dbReference type="EnsemblPlants" id="OBART10G18940.1">
    <property type="protein sequence ID" value="OBART10G18940.1"/>
    <property type="gene ID" value="OBART10G18940"/>
</dbReference>
<dbReference type="Gramene" id="OBART10G18940.1">
    <property type="protein sequence ID" value="OBART10G18940.1"/>
    <property type="gene ID" value="OBART10G18940"/>
</dbReference>